<sequence>MEGMSFHTETKLSSKKGEHKERIHEGGRERGGGEEMERIMMKTMRGADADKRRMMMLMMMRRKDQLG</sequence>
<organism evidence="2 3">
    <name type="scientific">Xyrichtys novacula</name>
    <name type="common">Pearly razorfish</name>
    <name type="synonym">Hemipteronotus novacula</name>
    <dbReference type="NCBI Taxonomy" id="13765"/>
    <lineage>
        <taxon>Eukaryota</taxon>
        <taxon>Metazoa</taxon>
        <taxon>Chordata</taxon>
        <taxon>Craniata</taxon>
        <taxon>Vertebrata</taxon>
        <taxon>Euteleostomi</taxon>
        <taxon>Actinopterygii</taxon>
        <taxon>Neopterygii</taxon>
        <taxon>Teleostei</taxon>
        <taxon>Neoteleostei</taxon>
        <taxon>Acanthomorphata</taxon>
        <taxon>Eupercaria</taxon>
        <taxon>Labriformes</taxon>
        <taxon>Labridae</taxon>
        <taxon>Xyrichtys</taxon>
    </lineage>
</organism>
<proteinExistence type="predicted"/>
<evidence type="ECO:0000313" key="2">
    <source>
        <dbReference type="EMBL" id="CAJ1087579.1"/>
    </source>
</evidence>
<dbReference type="EMBL" id="OY660887">
    <property type="protein sequence ID" value="CAJ1087579.1"/>
    <property type="molecule type" value="Genomic_DNA"/>
</dbReference>
<feature type="region of interest" description="Disordered" evidence="1">
    <location>
        <begin position="1"/>
        <end position="37"/>
    </location>
</feature>
<dbReference type="Proteomes" id="UP001178508">
    <property type="component" value="Chromosome 24"/>
</dbReference>
<gene>
    <name evidence="2" type="ORF">XNOV1_A030046</name>
</gene>
<protein>
    <submittedName>
        <fullName evidence="2">Uncharacterized protein</fullName>
    </submittedName>
</protein>
<feature type="compositionally biased region" description="Basic and acidic residues" evidence="1">
    <location>
        <begin position="8"/>
        <end position="37"/>
    </location>
</feature>
<name>A0AAV1HRV9_XYRNO</name>
<evidence type="ECO:0000256" key="1">
    <source>
        <dbReference type="SAM" id="MobiDB-lite"/>
    </source>
</evidence>
<reference evidence="2" key="1">
    <citation type="submission" date="2023-08" db="EMBL/GenBank/DDBJ databases">
        <authorList>
            <person name="Alioto T."/>
            <person name="Alioto T."/>
            <person name="Gomez Garrido J."/>
        </authorList>
    </citation>
    <scope>NUCLEOTIDE SEQUENCE</scope>
</reference>
<accession>A0AAV1HRV9</accession>
<evidence type="ECO:0000313" key="3">
    <source>
        <dbReference type="Proteomes" id="UP001178508"/>
    </source>
</evidence>
<dbReference type="AlphaFoldDB" id="A0AAV1HRV9"/>
<keyword evidence="3" id="KW-1185">Reference proteome</keyword>